<evidence type="ECO:0000256" key="1">
    <source>
        <dbReference type="ARBA" id="ARBA00004141"/>
    </source>
</evidence>
<dbReference type="InterPro" id="IPR025564">
    <property type="entry name" value="CAAD_dom"/>
</dbReference>
<sequence length="163" mass="17530">MTLATAAATRALPFSRFVAGGRLPPLLHDSSPVRHSQGSRSLKLLFYCRKTAPNVVAMATGETPAEVATELPEFVTTLQEAWEKLDDKYAVASLAIVSLIALYGSVGLISAIDRLPVVPGLFELVGIGYTGWFVYSNLVFKPDREALVAKLKDIYSDVLGSSS</sequence>
<name>A0AAP0G8Z5_9ASPA</name>
<organism evidence="4 5">
    <name type="scientific">Platanthera zijinensis</name>
    <dbReference type="NCBI Taxonomy" id="2320716"/>
    <lineage>
        <taxon>Eukaryota</taxon>
        <taxon>Viridiplantae</taxon>
        <taxon>Streptophyta</taxon>
        <taxon>Embryophyta</taxon>
        <taxon>Tracheophyta</taxon>
        <taxon>Spermatophyta</taxon>
        <taxon>Magnoliopsida</taxon>
        <taxon>Liliopsida</taxon>
        <taxon>Asparagales</taxon>
        <taxon>Orchidaceae</taxon>
        <taxon>Orchidoideae</taxon>
        <taxon>Orchideae</taxon>
        <taxon>Orchidinae</taxon>
        <taxon>Platanthera</taxon>
    </lineage>
</organism>
<reference evidence="4 5" key="1">
    <citation type="journal article" date="2022" name="Nat. Plants">
        <title>Genomes of leafy and leafless Platanthera orchids illuminate the evolution of mycoheterotrophy.</title>
        <authorList>
            <person name="Li M.H."/>
            <person name="Liu K.W."/>
            <person name="Li Z."/>
            <person name="Lu H.C."/>
            <person name="Ye Q.L."/>
            <person name="Zhang D."/>
            <person name="Wang J.Y."/>
            <person name="Li Y.F."/>
            <person name="Zhong Z.M."/>
            <person name="Liu X."/>
            <person name="Yu X."/>
            <person name="Liu D.K."/>
            <person name="Tu X.D."/>
            <person name="Liu B."/>
            <person name="Hao Y."/>
            <person name="Liao X.Y."/>
            <person name="Jiang Y.T."/>
            <person name="Sun W.H."/>
            <person name="Chen J."/>
            <person name="Chen Y.Q."/>
            <person name="Ai Y."/>
            <person name="Zhai J.W."/>
            <person name="Wu S.S."/>
            <person name="Zhou Z."/>
            <person name="Hsiao Y.Y."/>
            <person name="Wu W.L."/>
            <person name="Chen Y.Y."/>
            <person name="Lin Y.F."/>
            <person name="Hsu J.L."/>
            <person name="Li C.Y."/>
            <person name="Wang Z.W."/>
            <person name="Zhao X."/>
            <person name="Zhong W.Y."/>
            <person name="Ma X.K."/>
            <person name="Ma L."/>
            <person name="Huang J."/>
            <person name="Chen G.Z."/>
            <person name="Huang M.Z."/>
            <person name="Huang L."/>
            <person name="Peng D.H."/>
            <person name="Luo Y.B."/>
            <person name="Zou S.Q."/>
            <person name="Chen S.P."/>
            <person name="Lan S."/>
            <person name="Tsai W.C."/>
            <person name="Van de Peer Y."/>
            <person name="Liu Z.J."/>
        </authorList>
    </citation>
    <scope>NUCLEOTIDE SEQUENCE [LARGE SCALE GENOMIC DNA]</scope>
    <source>
        <strain evidence="4">Lor287</strain>
    </source>
</reference>
<dbReference type="AlphaFoldDB" id="A0AAP0G8Z5"/>
<dbReference type="PANTHER" id="PTHR33222:SF9">
    <property type="entry name" value="PROTEIN CURVATURE THYLAKOID 1B, CHLOROPLASTIC"/>
    <property type="match status" value="1"/>
</dbReference>
<dbReference type="Pfam" id="PF14159">
    <property type="entry name" value="CAAD"/>
    <property type="match status" value="1"/>
</dbReference>
<keyword evidence="5" id="KW-1185">Reference proteome</keyword>
<evidence type="ECO:0000313" key="4">
    <source>
        <dbReference type="EMBL" id="KAK8945036.1"/>
    </source>
</evidence>
<gene>
    <name evidence="4" type="ORF">KSP39_PZI007694</name>
</gene>
<feature type="transmembrane region" description="Helical" evidence="2">
    <location>
        <begin position="89"/>
        <end position="112"/>
    </location>
</feature>
<dbReference type="EMBL" id="JBBWWQ010000006">
    <property type="protein sequence ID" value="KAK8945036.1"/>
    <property type="molecule type" value="Genomic_DNA"/>
</dbReference>
<feature type="transmembrane region" description="Helical" evidence="2">
    <location>
        <begin position="118"/>
        <end position="140"/>
    </location>
</feature>
<accession>A0AAP0G8Z5</accession>
<dbReference type="PANTHER" id="PTHR33222">
    <property type="match status" value="1"/>
</dbReference>
<keyword evidence="2" id="KW-0472">Membrane</keyword>
<dbReference type="GO" id="GO:0009535">
    <property type="term" value="C:chloroplast thylakoid membrane"/>
    <property type="evidence" value="ECO:0007669"/>
    <property type="project" value="TreeGrafter"/>
</dbReference>
<keyword evidence="2" id="KW-1133">Transmembrane helix</keyword>
<comment type="subcellular location">
    <subcellularLocation>
        <location evidence="1">Membrane</location>
        <topology evidence="1">Multi-pass membrane protein</topology>
    </subcellularLocation>
</comment>
<evidence type="ECO:0000259" key="3">
    <source>
        <dbReference type="Pfam" id="PF14159"/>
    </source>
</evidence>
<proteinExistence type="predicted"/>
<keyword evidence="2" id="KW-0812">Transmembrane</keyword>
<evidence type="ECO:0000313" key="5">
    <source>
        <dbReference type="Proteomes" id="UP001418222"/>
    </source>
</evidence>
<comment type="caution">
    <text evidence="4">The sequence shown here is derived from an EMBL/GenBank/DDBJ whole genome shotgun (WGS) entry which is preliminary data.</text>
</comment>
<evidence type="ECO:0000256" key="2">
    <source>
        <dbReference type="SAM" id="Phobius"/>
    </source>
</evidence>
<dbReference type="Proteomes" id="UP001418222">
    <property type="component" value="Unassembled WGS sequence"/>
</dbReference>
<dbReference type="InterPro" id="IPR033344">
    <property type="entry name" value="CURT1"/>
</dbReference>
<feature type="domain" description="Cyanobacterial aminoacyl-tRNA synthetase CAAD" evidence="3">
    <location>
        <begin position="77"/>
        <end position="160"/>
    </location>
</feature>
<protein>
    <recommendedName>
        <fullName evidence="3">Cyanobacterial aminoacyl-tRNA synthetase CAAD domain-containing protein</fullName>
    </recommendedName>
</protein>